<dbReference type="Pfam" id="PF18096">
    <property type="entry name" value="Thump_like"/>
    <property type="match status" value="1"/>
</dbReference>
<dbReference type="SUPFAM" id="SSF53335">
    <property type="entry name" value="S-adenosyl-L-methionine-dependent methyltransferases"/>
    <property type="match status" value="1"/>
</dbReference>
<dbReference type="EMBL" id="SJPS01000003">
    <property type="protein sequence ID" value="TWU27312.1"/>
    <property type="molecule type" value="Genomic_DNA"/>
</dbReference>
<dbReference type="RefSeq" id="WP_146450535.1">
    <property type="nucleotide sequence ID" value="NZ_SJPS01000003.1"/>
</dbReference>
<gene>
    <name evidence="2" type="ORF">Pla144_20840</name>
</gene>
<evidence type="ECO:0000313" key="2">
    <source>
        <dbReference type="EMBL" id="TWU27312.1"/>
    </source>
</evidence>
<dbReference type="Gene3D" id="3.40.50.150">
    <property type="entry name" value="Vaccinia Virus protein VP39"/>
    <property type="match status" value="1"/>
</dbReference>
<keyword evidence="3" id="KW-1185">Reference proteome</keyword>
<organism evidence="2 3">
    <name type="scientific">Bythopirellula polymerisocia</name>
    <dbReference type="NCBI Taxonomy" id="2528003"/>
    <lineage>
        <taxon>Bacteria</taxon>
        <taxon>Pseudomonadati</taxon>
        <taxon>Planctomycetota</taxon>
        <taxon>Planctomycetia</taxon>
        <taxon>Pirellulales</taxon>
        <taxon>Lacipirellulaceae</taxon>
        <taxon>Bythopirellula</taxon>
    </lineage>
</organism>
<reference evidence="2 3" key="1">
    <citation type="submission" date="2019-02" db="EMBL/GenBank/DDBJ databases">
        <title>Deep-cultivation of Planctomycetes and their phenomic and genomic characterization uncovers novel biology.</title>
        <authorList>
            <person name="Wiegand S."/>
            <person name="Jogler M."/>
            <person name="Boedeker C."/>
            <person name="Pinto D."/>
            <person name="Vollmers J."/>
            <person name="Rivas-Marin E."/>
            <person name="Kohn T."/>
            <person name="Peeters S.H."/>
            <person name="Heuer A."/>
            <person name="Rast P."/>
            <person name="Oberbeckmann S."/>
            <person name="Bunk B."/>
            <person name="Jeske O."/>
            <person name="Meyerdierks A."/>
            <person name="Storesund J.E."/>
            <person name="Kallscheuer N."/>
            <person name="Luecker S."/>
            <person name="Lage O.M."/>
            <person name="Pohl T."/>
            <person name="Merkel B.J."/>
            <person name="Hornburger P."/>
            <person name="Mueller R.-W."/>
            <person name="Bruemmer F."/>
            <person name="Labrenz M."/>
            <person name="Spormann A.M."/>
            <person name="Op Den Camp H."/>
            <person name="Overmann J."/>
            <person name="Amann R."/>
            <person name="Jetten M.S.M."/>
            <person name="Mascher T."/>
            <person name="Medema M.H."/>
            <person name="Devos D.P."/>
            <person name="Kaster A.-K."/>
            <person name="Ovreas L."/>
            <person name="Rohde M."/>
            <person name="Galperin M.Y."/>
            <person name="Jogler C."/>
        </authorList>
    </citation>
    <scope>NUCLEOTIDE SEQUENCE [LARGE SCALE GENOMIC DNA]</scope>
    <source>
        <strain evidence="2 3">Pla144</strain>
    </source>
</reference>
<dbReference type="InterPro" id="IPR041497">
    <property type="entry name" value="Thump-like"/>
</dbReference>
<evidence type="ECO:0000313" key="3">
    <source>
        <dbReference type="Proteomes" id="UP000318437"/>
    </source>
</evidence>
<accession>A0A5C6CS24</accession>
<dbReference type="InterPro" id="IPR029063">
    <property type="entry name" value="SAM-dependent_MTases_sf"/>
</dbReference>
<protein>
    <recommendedName>
        <fullName evidence="1">THUMP-like domain-containing protein</fullName>
    </recommendedName>
</protein>
<feature type="domain" description="THUMP-like" evidence="1">
    <location>
        <begin position="323"/>
        <end position="394"/>
    </location>
</feature>
<sequence length="405" mass="44610">MTDSVDYHWLVSYEASRWLTEGANSGLPTHRLIEKLRKSLSTSRARLVAAQVTLRAKAAEKFGPLAQEMFFTDRALQQATDLGIARYKACRFGAGKKVTDYCCGIGGDLLAIAERGLTIGLDQDPTMTLLAEANIRILKCDEQAILKTTTAEEYPPDASIHWHLDPDRRVEGRRSTRPQWHSPSEATIEQWLKTASNGAIKFAPAAELSPEWQQNAELEWISRSRSCRQLVAWFGELAKFPGQRRATAIKNDAVNSEPDFFVGDPQTQAPLAVGVGHFVFDTDPCIRAAHLTGALATKLGCEVLSTGAAYLTGNDPVEHPLITCFSVSDTMPLRVPRLAKHLHLSGIGELEIKTRGVSLSPEDLRKRFKLNGDHKATLLLTRQGRKEIAILAERYTAPGVTGSQT</sequence>
<name>A0A5C6CS24_9BACT</name>
<dbReference type="OrthoDB" id="9810570at2"/>
<dbReference type="Proteomes" id="UP000318437">
    <property type="component" value="Unassembled WGS sequence"/>
</dbReference>
<comment type="caution">
    <text evidence="2">The sequence shown here is derived from an EMBL/GenBank/DDBJ whole genome shotgun (WGS) entry which is preliminary data.</text>
</comment>
<proteinExistence type="predicted"/>
<evidence type="ECO:0000259" key="1">
    <source>
        <dbReference type="Pfam" id="PF18096"/>
    </source>
</evidence>
<dbReference type="AlphaFoldDB" id="A0A5C6CS24"/>